<keyword evidence="3" id="KW-1185">Reference proteome</keyword>
<gene>
    <name evidence="2" type="ORF">HDU87_007589</name>
</gene>
<comment type="caution">
    <text evidence="2">The sequence shown here is derived from an EMBL/GenBank/DDBJ whole genome shotgun (WGS) entry which is preliminary data.</text>
</comment>
<protein>
    <submittedName>
        <fullName evidence="2">Uncharacterized protein</fullName>
    </submittedName>
</protein>
<dbReference type="AlphaFoldDB" id="A0AAD5XKB3"/>
<feature type="region of interest" description="Disordered" evidence="1">
    <location>
        <begin position="1"/>
        <end position="29"/>
    </location>
</feature>
<evidence type="ECO:0000256" key="1">
    <source>
        <dbReference type="SAM" id="MobiDB-lite"/>
    </source>
</evidence>
<accession>A0AAD5XKB3</accession>
<name>A0AAD5XKB3_9FUNG</name>
<dbReference type="Proteomes" id="UP001212152">
    <property type="component" value="Unassembled WGS sequence"/>
</dbReference>
<sequence length="110" mass="12090">MSADDQIEYHGQGTSLPYRVGRNRSGTQGPAQFKYREKHIKAALTPVTEALDAAGLIDGMKNSGRGAEECKTPSLHVMSPSDPIHERSLRLSQRYQSAAFSAMLRTRSGR</sequence>
<evidence type="ECO:0000313" key="3">
    <source>
        <dbReference type="Proteomes" id="UP001212152"/>
    </source>
</evidence>
<reference evidence="2" key="1">
    <citation type="submission" date="2020-05" db="EMBL/GenBank/DDBJ databases">
        <title>Phylogenomic resolution of chytrid fungi.</title>
        <authorList>
            <person name="Stajich J.E."/>
            <person name="Amses K."/>
            <person name="Simmons R."/>
            <person name="Seto K."/>
            <person name="Myers J."/>
            <person name="Bonds A."/>
            <person name="Quandt C.A."/>
            <person name="Barry K."/>
            <person name="Liu P."/>
            <person name="Grigoriev I."/>
            <person name="Longcore J.E."/>
            <person name="James T.Y."/>
        </authorList>
    </citation>
    <scope>NUCLEOTIDE SEQUENCE</scope>
    <source>
        <strain evidence="2">JEL0379</strain>
    </source>
</reference>
<proteinExistence type="predicted"/>
<dbReference type="EMBL" id="JADGJQ010000070">
    <property type="protein sequence ID" value="KAJ3173428.1"/>
    <property type="molecule type" value="Genomic_DNA"/>
</dbReference>
<organism evidence="2 3">
    <name type="scientific">Geranomyces variabilis</name>
    <dbReference type="NCBI Taxonomy" id="109894"/>
    <lineage>
        <taxon>Eukaryota</taxon>
        <taxon>Fungi</taxon>
        <taxon>Fungi incertae sedis</taxon>
        <taxon>Chytridiomycota</taxon>
        <taxon>Chytridiomycota incertae sedis</taxon>
        <taxon>Chytridiomycetes</taxon>
        <taxon>Spizellomycetales</taxon>
        <taxon>Powellomycetaceae</taxon>
        <taxon>Geranomyces</taxon>
    </lineage>
</organism>
<evidence type="ECO:0000313" key="2">
    <source>
        <dbReference type="EMBL" id="KAJ3173428.1"/>
    </source>
</evidence>